<dbReference type="SUPFAM" id="SSF51735">
    <property type="entry name" value="NAD(P)-binding Rossmann-fold domains"/>
    <property type="match status" value="1"/>
</dbReference>
<evidence type="ECO:0000313" key="5">
    <source>
        <dbReference type="EMBL" id="PAA81007.1"/>
    </source>
</evidence>
<gene>
    <name evidence="5" type="ORF">BOX15_Mlig014268g1</name>
</gene>
<keyword evidence="6" id="KW-1185">Reference proteome</keyword>
<keyword evidence="3" id="KW-1133">Transmembrane helix</keyword>
<dbReference type="Gene3D" id="3.90.180.10">
    <property type="entry name" value="Medium-chain alcohol dehydrogenases, catalytic domain"/>
    <property type="match status" value="1"/>
</dbReference>
<dbReference type="NCBIfam" id="TIGR02824">
    <property type="entry name" value="quinone_pig3"/>
    <property type="match status" value="1"/>
</dbReference>
<dbReference type="Gene3D" id="3.40.50.720">
    <property type="entry name" value="NAD(P)-binding Rossmann-like Domain"/>
    <property type="match status" value="1"/>
</dbReference>
<organism evidence="5 6">
    <name type="scientific">Macrostomum lignano</name>
    <dbReference type="NCBI Taxonomy" id="282301"/>
    <lineage>
        <taxon>Eukaryota</taxon>
        <taxon>Metazoa</taxon>
        <taxon>Spiralia</taxon>
        <taxon>Lophotrochozoa</taxon>
        <taxon>Platyhelminthes</taxon>
        <taxon>Rhabditophora</taxon>
        <taxon>Macrostomorpha</taxon>
        <taxon>Macrostomida</taxon>
        <taxon>Macrostomidae</taxon>
        <taxon>Macrostomum</taxon>
    </lineage>
</organism>
<sequence>MNCSINTKFVIPTFLERNQLKMNHVCFYLLLLTTACGMLFTFLPRISAQLWKFSSASGARSLSMRAVLVDKPGPPDESMRLAHDVPVPQAAPGELLIQVAYTGLNRADLLQRMGRYNPPKGASNIMGLEVSGLVKQVGPGNVGMASRFRPGDRVMALLAGGGYADYVNVSAELAIRIPDSMSLRDAGALPEAWLTAYQLLSFVGSIRSGERVLVHAGASGVGTAALQLAKQLFGAVPFATAGSAEKCSLAVRLGAERCFNYREQPDWPAELLSATSSAGVNVLLDCIGAAHLGANARVLATDARWVLYGLMGGADLPPEQASGFLGALLSKRASLIATLLRNRPDEYKARLVSEFAERAMPLFESGRLRPVIDSEFPFAQVAAAHTKMQSNANLGKILLAVNPQLELEKRQEL</sequence>
<comment type="caution">
    <text evidence="5">The sequence shown here is derived from an EMBL/GenBank/DDBJ whole genome shotgun (WGS) entry which is preliminary data.</text>
</comment>
<dbReference type="InterPro" id="IPR013154">
    <property type="entry name" value="ADH-like_N"/>
</dbReference>
<dbReference type="Proteomes" id="UP000215902">
    <property type="component" value="Unassembled WGS sequence"/>
</dbReference>
<dbReference type="CDD" id="cd05276">
    <property type="entry name" value="p53_inducible_oxidoreductase"/>
    <property type="match status" value="1"/>
</dbReference>
<dbReference type="Pfam" id="PF08240">
    <property type="entry name" value="ADH_N"/>
    <property type="match status" value="1"/>
</dbReference>
<dbReference type="InterPro" id="IPR020843">
    <property type="entry name" value="ER"/>
</dbReference>
<evidence type="ECO:0000256" key="2">
    <source>
        <dbReference type="ARBA" id="ARBA00023002"/>
    </source>
</evidence>
<dbReference type="SMART" id="SM00829">
    <property type="entry name" value="PKS_ER"/>
    <property type="match status" value="1"/>
</dbReference>
<keyword evidence="2" id="KW-0560">Oxidoreductase</keyword>
<dbReference type="InterPro" id="IPR014189">
    <property type="entry name" value="Quinone_OxRdtase_PIG3"/>
</dbReference>
<evidence type="ECO:0000259" key="4">
    <source>
        <dbReference type="SMART" id="SM00829"/>
    </source>
</evidence>
<evidence type="ECO:0000313" key="6">
    <source>
        <dbReference type="Proteomes" id="UP000215902"/>
    </source>
</evidence>
<name>A0A267G6H4_9PLAT</name>
<dbReference type="InterPro" id="IPR013149">
    <property type="entry name" value="ADH-like_C"/>
</dbReference>
<dbReference type="InterPro" id="IPR011032">
    <property type="entry name" value="GroES-like_sf"/>
</dbReference>
<dbReference type="AlphaFoldDB" id="A0A267G6H4"/>
<keyword evidence="3" id="KW-0812">Transmembrane</keyword>
<feature type="domain" description="Enoyl reductase (ER)" evidence="4">
    <location>
        <begin position="73"/>
        <end position="399"/>
    </location>
</feature>
<protein>
    <recommendedName>
        <fullName evidence="4">Enoyl reductase (ER) domain-containing protein</fullName>
    </recommendedName>
</protein>
<evidence type="ECO:0000256" key="3">
    <source>
        <dbReference type="SAM" id="Phobius"/>
    </source>
</evidence>
<dbReference type="PANTHER" id="PTHR48106:SF18">
    <property type="entry name" value="QUINONE OXIDOREDUCTASE PIG3"/>
    <property type="match status" value="1"/>
</dbReference>
<dbReference type="STRING" id="282301.A0A267G6H4"/>
<reference evidence="5 6" key="1">
    <citation type="submission" date="2017-06" db="EMBL/GenBank/DDBJ databases">
        <title>A platform for efficient transgenesis in Macrostomum lignano, a flatworm model organism for stem cell research.</title>
        <authorList>
            <person name="Berezikov E."/>
        </authorList>
    </citation>
    <scope>NUCLEOTIDE SEQUENCE [LARGE SCALE GENOMIC DNA]</scope>
    <source>
        <strain evidence="5">DV1</strain>
        <tissue evidence="5">Whole organism</tissue>
    </source>
</reference>
<dbReference type="EMBL" id="NIVC01000554">
    <property type="protein sequence ID" value="PAA81007.1"/>
    <property type="molecule type" value="Genomic_DNA"/>
</dbReference>
<keyword evidence="3" id="KW-0472">Membrane</keyword>
<dbReference type="GO" id="GO:0048038">
    <property type="term" value="F:quinone binding"/>
    <property type="evidence" value="ECO:0007669"/>
    <property type="project" value="TreeGrafter"/>
</dbReference>
<keyword evidence="1" id="KW-0521">NADP</keyword>
<feature type="transmembrane region" description="Helical" evidence="3">
    <location>
        <begin position="25"/>
        <end position="43"/>
    </location>
</feature>
<dbReference type="SUPFAM" id="SSF50129">
    <property type="entry name" value="GroES-like"/>
    <property type="match status" value="1"/>
</dbReference>
<proteinExistence type="predicted"/>
<dbReference type="OrthoDB" id="3509362at2759"/>
<dbReference type="GO" id="GO:0070402">
    <property type="term" value="F:NADPH binding"/>
    <property type="evidence" value="ECO:0007669"/>
    <property type="project" value="TreeGrafter"/>
</dbReference>
<dbReference type="InterPro" id="IPR036291">
    <property type="entry name" value="NAD(P)-bd_dom_sf"/>
</dbReference>
<dbReference type="Pfam" id="PF00107">
    <property type="entry name" value="ADH_zinc_N"/>
    <property type="match status" value="1"/>
</dbReference>
<dbReference type="GO" id="GO:0003960">
    <property type="term" value="F:quinone reductase (NADPH) activity"/>
    <property type="evidence" value="ECO:0007669"/>
    <property type="project" value="TreeGrafter"/>
</dbReference>
<dbReference type="PANTHER" id="PTHR48106">
    <property type="entry name" value="QUINONE OXIDOREDUCTASE PIG3-RELATED"/>
    <property type="match status" value="1"/>
</dbReference>
<evidence type="ECO:0000256" key="1">
    <source>
        <dbReference type="ARBA" id="ARBA00022857"/>
    </source>
</evidence>
<accession>A0A267G6H4</accession>